<proteinExistence type="predicted"/>
<sequence>MAAFRASHQPTLPLIQSQRLQALLLVTLIQAALQLHLPFRRHQAPLKSPALMPCQLPHQLHPTNTPALLSHPTLPIRQIPTLH</sequence>
<evidence type="ECO:0000313" key="2">
    <source>
        <dbReference type="Proteomes" id="UP000700596"/>
    </source>
</evidence>
<keyword evidence="2" id="KW-1185">Reference proteome</keyword>
<dbReference type="AlphaFoldDB" id="A0A9P9IZR5"/>
<comment type="caution">
    <text evidence="1">The sequence shown here is derived from an EMBL/GenBank/DDBJ whole genome shotgun (WGS) entry which is preliminary data.</text>
</comment>
<accession>A0A9P9IZR5</accession>
<dbReference type="EMBL" id="JAGMWT010000001">
    <property type="protein sequence ID" value="KAH7138121.1"/>
    <property type="molecule type" value="Genomic_DNA"/>
</dbReference>
<organism evidence="1 2">
    <name type="scientific">Dendryphion nanum</name>
    <dbReference type="NCBI Taxonomy" id="256645"/>
    <lineage>
        <taxon>Eukaryota</taxon>
        <taxon>Fungi</taxon>
        <taxon>Dikarya</taxon>
        <taxon>Ascomycota</taxon>
        <taxon>Pezizomycotina</taxon>
        <taxon>Dothideomycetes</taxon>
        <taxon>Pleosporomycetidae</taxon>
        <taxon>Pleosporales</taxon>
        <taxon>Torulaceae</taxon>
        <taxon>Dendryphion</taxon>
    </lineage>
</organism>
<evidence type="ECO:0000313" key="1">
    <source>
        <dbReference type="EMBL" id="KAH7138121.1"/>
    </source>
</evidence>
<name>A0A9P9IZR5_9PLEO</name>
<dbReference type="Proteomes" id="UP000700596">
    <property type="component" value="Unassembled WGS sequence"/>
</dbReference>
<gene>
    <name evidence="1" type="ORF">B0J11DRAFT_513621</name>
</gene>
<protein>
    <submittedName>
        <fullName evidence="1">Uncharacterized protein</fullName>
    </submittedName>
</protein>
<reference evidence="1" key="1">
    <citation type="journal article" date="2021" name="Nat. Commun.">
        <title>Genetic determinants of endophytism in the Arabidopsis root mycobiome.</title>
        <authorList>
            <person name="Mesny F."/>
            <person name="Miyauchi S."/>
            <person name="Thiergart T."/>
            <person name="Pickel B."/>
            <person name="Atanasova L."/>
            <person name="Karlsson M."/>
            <person name="Huettel B."/>
            <person name="Barry K.W."/>
            <person name="Haridas S."/>
            <person name="Chen C."/>
            <person name="Bauer D."/>
            <person name="Andreopoulos W."/>
            <person name="Pangilinan J."/>
            <person name="LaButti K."/>
            <person name="Riley R."/>
            <person name="Lipzen A."/>
            <person name="Clum A."/>
            <person name="Drula E."/>
            <person name="Henrissat B."/>
            <person name="Kohler A."/>
            <person name="Grigoriev I.V."/>
            <person name="Martin F.M."/>
            <person name="Hacquard S."/>
        </authorList>
    </citation>
    <scope>NUCLEOTIDE SEQUENCE</scope>
    <source>
        <strain evidence="1">MPI-CAGE-CH-0243</strain>
    </source>
</reference>